<evidence type="ECO:0000313" key="2">
    <source>
        <dbReference type="Proteomes" id="UP000694906"/>
    </source>
</evidence>
<accession>A0AAX6RVE9</accession>
<organism evidence="2 3">
    <name type="scientific">Heterocephalus glaber</name>
    <name type="common">Naked mole rat</name>
    <dbReference type="NCBI Taxonomy" id="10181"/>
    <lineage>
        <taxon>Eukaryota</taxon>
        <taxon>Metazoa</taxon>
        <taxon>Chordata</taxon>
        <taxon>Craniata</taxon>
        <taxon>Vertebrata</taxon>
        <taxon>Euteleostomi</taxon>
        <taxon>Mammalia</taxon>
        <taxon>Eutheria</taxon>
        <taxon>Euarchontoglires</taxon>
        <taxon>Glires</taxon>
        <taxon>Rodentia</taxon>
        <taxon>Hystricomorpha</taxon>
        <taxon>Bathyergidae</taxon>
        <taxon>Heterocephalus</taxon>
    </lineage>
</organism>
<sequence length="205" mass="21608">MDLKVGHGAAHLGLSLAARGVLQSQAGTGHVEMRTAALQALPPAPPPALRHRALPQSPGSRCDKGSTLGFWLPAEVPQGWPGHPLTALPCVSPHSRGAGHSTWTLGLCELPRDLSVSGALSLGPGQLLLRSHCHLGLAPDLDHGLNLSLTLYNHSRPHASDFSGELELRGPTAQWVGLQGWLSTSASQTLAQLEGSTNRAEEKRR</sequence>
<dbReference type="GeneID" id="110345763"/>
<dbReference type="RefSeq" id="XP_021100109.1">
    <property type="nucleotide sequence ID" value="XM_021244450.1"/>
</dbReference>
<evidence type="ECO:0000313" key="3">
    <source>
        <dbReference type="RefSeq" id="XP_021100109.1"/>
    </source>
</evidence>
<dbReference type="Proteomes" id="UP000694906">
    <property type="component" value="Unplaced"/>
</dbReference>
<proteinExistence type="predicted"/>
<feature type="region of interest" description="Disordered" evidence="1">
    <location>
        <begin position="41"/>
        <end position="60"/>
    </location>
</feature>
<dbReference type="AlphaFoldDB" id="A0AAX6RVE9"/>
<name>A0AAX6RVE9_HETGA</name>
<evidence type="ECO:0000256" key="1">
    <source>
        <dbReference type="SAM" id="MobiDB-lite"/>
    </source>
</evidence>
<gene>
    <name evidence="3" type="primary">LOC110345763</name>
</gene>
<keyword evidence="2" id="KW-1185">Reference proteome</keyword>
<protein>
    <submittedName>
        <fullName evidence="3">Uncharacterized protein LOC110345763</fullName>
    </submittedName>
</protein>
<reference evidence="3" key="1">
    <citation type="submission" date="2025-08" db="UniProtKB">
        <authorList>
            <consortium name="RefSeq"/>
        </authorList>
    </citation>
    <scope>IDENTIFICATION</scope>
</reference>